<dbReference type="InterPro" id="IPR013106">
    <property type="entry name" value="Ig_V-set"/>
</dbReference>
<dbReference type="Proteomes" id="UP000579812">
    <property type="component" value="Unassembled WGS sequence"/>
</dbReference>
<accession>A0A7J6DJF7</accession>
<comment type="caution">
    <text evidence="11">The sequence shown here is derived from an EMBL/GenBank/DDBJ whole genome shotgun (WGS) entry which is preliminary data.</text>
</comment>
<dbReference type="Pfam" id="PF07686">
    <property type="entry name" value="V-set"/>
    <property type="match status" value="1"/>
</dbReference>
<dbReference type="PROSITE" id="PS50835">
    <property type="entry name" value="IG_LIKE"/>
    <property type="match status" value="1"/>
</dbReference>
<keyword evidence="7" id="KW-0325">Glycoprotein</keyword>
<dbReference type="SMART" id="SM00409">
    <property type="entry name" value="IG"/>
    <property type="match status" value="1"/>
</dbReference>
<dbReference type="InterPro" id="IPR007110">
    <property type="entry name" value="Ig-like_dom"/>
</dbReference>
<comment type="subcellular location">
    <subcellularLocation>
        <location evidence="1">Cell membrane</location>
    </subcellularLocation>
</comment>
<dbReference type="CDD" id="cd00099">
    <property type="entry name" value="IgV"/>
    <property type="match status" value="1"/>
</dbReference>
<evidence type="ECO:0000256" key="6">
    <source>
        <dbReference type="ARBA" id="ARBA00023157"/>
    </source>
</evidence>
<dbReference type="AlphaFoldDB" id="A0A7J6DJF7"/>
<dbReference type="InterPro" id="IPR003599">
    <property type="entry name" value="Ig_sub"/>
</dbReference>
<keyword evidence="2" id="KW-1003">Cell membrane</keyword>
<feature type="domain" description="Ig-like" evidence="10">
    <location>
        <begin position="4"/>
        <end position="123"/>
    </location>
</feature>
<proteinExistence type="predicted"/>
<evidence type="ECO:0000256" key="9">
    <source>
        <dbReference type="SAM" id="SignalP"/>
    </source>
</evidence>
<evidence type="ECO:0000256" key="1">
    <source>
        <dbReference type="ARBA" id="ARBA00004236"/>
    </source>
</evidence>
<dbReference type="SUPFAM" id="SSF48726">
    <property type="entry name" value="Immunoglobulin"/>
    <property type="match status" value="1"/>
</dbReference>
<dbReference type="GO" id="GO:0009617">
    <property type="term" value="P:response to bacterium"/>
    <property type="evidence" value="ECO:0007669"/>
    <property type="project" value="TreeGrafter"/>
</dbReference>
<dbReference type="InterPro" id="IPR036179">
    <property type="entry name" value="Ig-like_dom_sf"/>
</dbReference>
<gene>
    <name evidence="11" type="ORF">G5714_000985</name>
</gene>
<keyword evidence="8" id="KW-0812">Transmembrane</keyword>
<evidence type="ECO:0000256" key="4">
    <source>
        <dbReference type="ARBA" id="ARBA00022859"/>
    </source>
</evidence>
<keyword evidence="12" id="KW-1185">Reference proteome</keyword>
<reference evidence="11 12" key="1">
    <citation type="submission" date="2020-04" db="EMBL/GenBank/DDBJ databases">
        <title>Chromosome-level genome assembly of a cyprinid fish Onychostoma macrolepis by integration of Nanopore Sequencing, Bionano and Hi-C technology.</title>
        <authorList>
            <person name="Wang D."/>
        </authorList>
    </citation>
    <scope>NUCLEOTIDE SEQUENCE [LARGE SCALE GENOMIC DNA]</scope>
    <source>
        <strain evidence="11">SWU-2019</strain>
        <tissue evidence="11">Muscle</tissue>
    </source>
</reference>
<dbReference type="PANTHER" id="PTHR19433">
    <property type="entry name" value="T-CELL RECEPTOR ALPHA CHAIN V REGION-RELATED"/>
    <property type="match status" value="1"/>
</dbReference>
<name>A0A7J6DJF7_9TELE</name>
<feature type="transmembrane region" description="Helical" evidence="8">
    <location>
        <begin position="270"/>
        <end position="289"/>
    </location>
</feature>
<sequence length="338" mass="39156">MERPRLALIALMFLLFHQKSIDGEEVEMKVSPGDNITLYCDHSVTFGSLIVWIRNCSHENQPSLIIDFRKLDVEIFQRFSFIHNRYNNSHDLHITNISVSDLGLYYCAKLENKVNQDEKGILSSSEVYSYGNRTTRLSLEEVTSCSEPSAPPDCLLCWTLLFSVCPVCVFLSFICVFYLFCKKTDAATDQKDKLKGRNTAECADEEVCYASLDVITKRQKQRKTKRVQSSDFSTYAQDFGSAVKILDGAEVLEMEIFYHMIFRGTNPAEYWRFGGGLLFICCVCHFWPWTFCYAGEKTARLKHSKWKLLMWLSNPGLGWWKEQKNQKIRDQAEIYWCA</sequence>
<dbReference type="EMBL" id="JAAMOB010000001">
    <property type="protein sequence ID" value="KAF4118934.1"/>
    <property type="molecule type" value="Genomic_DNA"/>
</dbReference>
<dbReference type="InterPro" id="IPR013783">
    <property type="entry name" value="Ig-like_fold"/>
</dbReference>
<dbReference type="GO" id="GO:0002376">
    <property type="term" value="P:immune system process"/>
    <property type="evidence" value="ECO:0007669"/>
    <property type="project" value="UniProtKB-KW"/>
</dbReference>
<evidence type="ECO:0000256" key="3">
    <source>
        <dbReference type="ARBA" id="ARBA00022729"/>
    </source>
</evidence>
<keyword evidence="5 8" id="KW-0472">Membrane</keyword>
<evidence type="ECO:0000256" key="5">
    <source>
        <dbReference type="ARBA" id="ARBA00023136"/>
    </source>
</evidence>
<feature type="chain" id="PRO_5029576427" description="Ig-like domain-containing protein" evidence="9">
    <location>
        <begin position="24"/>
        <end position="338"/>
    </location>
</feature>
<evidence type="ECO:0000256" key="2">
    <source>
        <dbReference type="ARBA" id="ARBA00022475"/>
    </source>
</evidence>
<feature type="signal peptide" evidence="9">
    <location>
        <begin position="1"/>
        <end position="23"/>
    </location>
</feature>
<keyword evidence="8" id="KW-1133">Transmembrane helix</keyword>
<dbReference type="InterPro" id="IPR052051">
    <property type="entry name" value="TCR_complex_component"/>
</dbReference>
<keyword evidence="3 9" id="KW-0732">Signal</keyword>
<protein>
    <recommendedName>
        <fullName evidence="10">Ig-like domain-containing protein</fullName>
    </recommendedName>
</protein>
<dbReference type="GO" id="GO:0005886">
    <property type="term" value="C:plasma membrane"/>
    <property type="evidence" value="ECO:0007669"/>
    <property type="project" value="UniProtKB-SubCell"/>
</dbReference>
<keyword evidence="6" id="KW-1015">Disulfide bond</keyword>
<evidence type="ECO:0000313" key="11">
    <source>
        <dbReference type="EMBL" id="KAF4118934.1"/>
    </source>
</evidence>
<evidence type="ECO:0000256" key="7">
    <source>
        <dbReference type="ARBA" id="ARBA00023180"/>
    </source>
</evidence>
<evidence type="ECO:0000256" key="8">
    <source>
        <dbReference type="SAM" id="Phobius"/>
    </source>
</evidence>
<keyword evidence="4" id="KW-0391">Immunity</keyword>
<dbReference type="Gene3D" id="2.60.40.10">
    <property type="entry name" value="Immunoglobulins"/>
    <property type="match status" value="1"/>
</dbReference>
<evidence type="ECO:0000259" key="10">
    <source>
        <dbReference type="PROSITE" id="PS50835"/>
    </source>
</evidence>
<feature type="transmembrane region" description="Helical" evidence="8">
    <location>
        <begin position="158"/>
        <end position="181"/>
    </location>
</feature>
<evidence type="ECO:0000313" key="12">
    <source>
        <dbReference type="Proteomes" id="UP000579812"/>
    </source>
</evidence>
<organism evidence="11 12">
    <name type="scientific">Onychostoma macrolepis</name>
    <dbReference type="NCBI Taxonomy" id="369639"/>
    <lineage>
        <taxon>Eukaryota</taxon>
        <taxon>Metazoa</taxon>
        <taxon>Chordata</taxon>
        <taxon>Craniata</taxon>
        <taxon>Vertebrata</taxon>
        <taxon>Euteleostomi</taxon>
        <taxon>Actinopterygii</taxon>
        <taxon>Neopterygii</taxon>
        <taxon>Teleostei</taxon>
        <taxon>Ostariophysi</taxon>
        <taxon>Cypriniformes</taxon>
        <taxon>Cyprinidae</taxon>
        <taxon>Acrossocheilinae</taxon>
        <taxon>Onychostoma</taxon>
    </lineage>
</organism>
<dbReference type="PANTHER" id="PTHR19433:SF111">
    <property type="entry name" value="T CELL RECEPTOR ALPHA VARIABLE 4"/>
    <property type="match status" value="1"/>
</dbReference>